<keyword evidence="1" id="KW-0472">Membrane</keyword>
<evidence type="ECO:0000313" key="3">
    <source>
        <dbReference type="Proteomes" id="UP000660339"/>
    </source>
</evidence>
<comment type="caution">
    <text evidence="2">The sequence shown here is derived from an EMBL/GenBank/DDBJ whole genome shotgun (WGS) entry which is preliminary data.</text>
</comment>
<dbReference type="RefSeq" id="WP_166386685.1">
    <property type="nucleotide sequence ID" value="NZ_BAAATT010000035.1"/>
</dbReference>
<organism evidence="2 3">
    <name type="scientific">Catellatospora methionotrophica</name>
    <dbReference type="NCBI Taxonomy" id="121620"/>
    <lineage>
        <taxon>Bacteria</taxon>
        <taxon>Bacillati</taxon>
        <taxon>Actinomycetota</taxon>
        <taxon>Actinomycetes</taxon>
        <taxon>Micromonosporales</taxon>
        <taxon>Micromonosporaceae</taxon>
        <taxon>Catellatospora</taxon>
    </lineage>
</organism>
<dbReference type="Proteomes" id="UP000660339">
    <property type="component" value="Unassembled WGS sequence"/>
</dbReference>
<dbReference type="AlphaFoldDB" id="A0A8J3LB20"/>
<keyword evidence="3" id="KW-1185">Reference proteome</keyword>
<accession>A0A8J3LB20</accession>
<evidence type="ECO:0000313" key="2">
    <source>
        <dbReference type="EMBL" id="GIG17648.1"/>
    </source>
</evidence>
<reference evidence="2" key="1">
    <citation type="submission" date="2021-01" db="EMBL/GenBank/DDBJ databases">
        <title>Whole genome shotgun sequence of Catellatospora methionotrophica NBRC 14553.</title>
        <authorList>
            <person name="Komaki H."/>
            <person name="Tamura T."/>
        </authorList>
    </citation>
    <scope>NUCLEOTIDE SEQUENCE</scope>
    <source>
        <strain evidence="2">NBRC 14553</strain>
    </source>
</reference>
<evidence type="ECO:0000256" key="1">
    <source>
        <dbReference type="SAM" id="Phobius"/>
    </source>
</evidence>
<proteinExistence type="predicted"/>
<name>A0A8J3LB20_9ACTN</name>
<sequence length="58" mass="5887">MSDAVSAAVSVGAVVLGAIIKLPLTIVVFSGVLITYAERRGAQDTVSTGQLAEELAAR</sequence>
<keyword evidence="1" id="KW-0812">Transmembrane</keyword>
<dbReference type="EMBL" id="BONJ01000034">
    <property type="protein sequence ID" value="GIG17648.1"/>
    <property type="molecule type" value="Genomic_DNA"/>
</dbReference>
<gene>
    <name evidence="2" type="ORF">Cme02nite_59800</name>
</gene>
<feature type="transmembrane region" description="Helical" evidence="1">
    <location>
        <begin position="6"/>
        <end position="34"/>
    </location>
</feature>
<protein>
    <submittedName>
        <fullName evidence="2">Uncharacterized protein</fullName>
    </submittedName>
</protein>
<keyword evidence="1" id="KW-1133">Transmembrane helix</keyword>